<accession>A0ABW7CU57</accession>
<dbReference type="Proteomes" id="UP001605250">
    <property type="component" value="Unassembled WGS sequence"/>
</dbReference>
<comment type="caution">
    <text evidence="2">The sequence shown here is derived from an EMBL/GenBank/DDBJ whole genome shotgun (WGS) entry which is preliminary data.</text>
</comment>
<organism evidence="2 3">
    <name type="scientific">Erwinia plantamica</name>
    <dbReference type="NCBI Taxonomy" id="3237104"/>
    <lineage>
        <taxon>Bacteria</taxon>
        <taxon>Pseudomonadati</taxon>
        <taxon>Pseudomonadota</taxon>
        <taxon>Gammaproteobacteria</taxon>
        <taxon>Enterobacterales</taxon>
        <taxon>Erwiniaceae</taxon>
        <taxon>Erwinia</taxon>
    </lineage>
</organism>
<evidence type="ECO:0000256" key="1">
    <source>
        <dbReference type="SAM" id="MobiDB-lite"/>
    </source>
</evidence>
<reference evidence="2 3" key="1">
    <citation type="submission" date="2024-07" db="EMBL/GenBank/DDBJ databases">
        <title>Novel bacterial strain Erwinia sp. OPT-41 promoting growth of various crops.</title>
        <authorList>
            <person name="Egorshina A."/>
            <person name="Lukyantsev M.A."/>
            <person name="Golubev S.N."/>
            <person name="Muratova A.Y."/>
            <person name="Bulygina E.A."/>
        </authorList>
    </citation>
    <scope>NUCLEOTIDE SEQUENCE [LARGE SCALE GENOMIC DNA]</scope>
    <source>
        <strain evidence="2 3">OPT-41</strain>
    </source>
</reference>
<proteinExistence type="predicted"/>
<dbReference type="EMBL" id="JBGCUC010000131">
    <property type="protein sequence ID" value="MFG6079021.1"/>
    <property type="molecule type" value="Genomic_DNA"/>
</dbReference>
<name>A0ABW7CU57_9GAMM</name>
<evidence type="ECO:0000313" key="3">
    <source>
        <dbReference type="Proteomes" id="UP001605250"/>
    </source>
</evidence>
<dbReference type="RefSeq" id="WP_394150656.1">
    <property type="nucleotide sequence ID" value="NZ_JBGCUC010000131.1"/>
</dbReference>
<feature type="region of interest" description="Disordered" evidence="1">
    <location>
        <begin position="1"/>
        <end position="20"/>
    </location>
</feature>
<sequence>FNSTINDVNGPLAGRNTNSGNTLGFEAGIINLNNASNSIIKKNDNSAKFKLSTGGDGYGLFFNAFNVEII</sequence>
<feature type="non-terminal residue" evidence="2">
    <location>
        <position position="1"/>
    </location>
</feature>
<gene>
    <name evidence="2" type="ORF">AB3U87_22475</name>
</gene>
<protein>
    <submittedName>
        <fullName evidence="2">Uncharacterized protein</fullName>
    </submittedName>
</protein>
<keyword evidence="3" id="KW-1185">Reference proteome</keyword>
<evidence type="ECO:0000313" key="2">
    <source>
        <dbReference type="EMBL" id="MFG6079021.1"/>
    </source>
</evidence>